<dbReference type="AlphaFoldDB" id="A0A1U7N6P9"/>
<gene>
    <name evidence="1" type="ORF">BJP37_24025</name>
</gene>
<dbReference type="Proteomes" id="UP000186657">
    <property type="component" value="Unassembled WGS sequence"/>
</dbReference>
<dbReference type="EMBL" id="MKZS01000001">
    <property type="protein sequence ID" value="OLT61630.1"/>
    <property type="molecule type" value="Genomic_DNA"/>
</dbReference>
<accession>A0A1U7N6P9</accession>
<sequence length="105" mass="11838">MLSDIREVARILYELSDRIQQAQEEKSQNIANYFQQIEQCLRDSIDALENQQEPVAEWGELAVYANNFSKILGDEIGDDEANRLSGSSLLLAGSQSLHSVNLLRI</sequence>
<organism evidence="1 2">
    <name type="scientific">Moorena bouillonii PNG</name>
    <dbReference type="NCBI Taxonomy" id="568701"/>
    <lineage>
        <taxon>Bacteria</taxon>
        <taxon>Bacillati</taxon>
        <taxon>Cyanobacteriota</taxon>
        <taxon>Cyanophyceae</taxon>
        <taxon>Coleofasciculales</taxon>
        <taxon>Coleofasciculaceae</taxon>
        <taxon>Moorena</taxon>
    </lineage>
</organism>
<protein>
    <submittedName>
        <fullName evidence="1">Uncharacterized protein</fullName>
    </submittedName>
</protein>
<comment type="caution">
    <text evidence="1">The sequence shown here is derived from an EMBL/GenBank/DDBJ whole genome shotgun (WGS) entry which is preliminary data.</text>
</comment>
<proteinExistence type="predicted"/>
<dbReference type="RefSeq" id="WP_075902911.1">
    <property type="nucleotide sequence ID" value="NZ_MKZS01000001.1"/>
</dbReference>
<evidence type="ECO:0000313" key="1">
    <source>
        <dbReference type="EMBL" id="OLT61630.1"/>
    </source>
</evidence>
<keyword evidence="2" id="KW-1185">Reference proteome</keyword>
<evidence type="ECO:0000313" key="2">
    <source>
        <dbReference type="Proteomes" id="UP000186657"/>
    </source>
</evidence>
<name>A0A1U7N6P9_9CYAN</name>
<reference evidence="1 2" key="1">
    <citation type="submission" date="2016-10" db="EMBL/GenBank/DDBJ databases">
        <title>Comparative genomics uncovers the prolific and rare metabolic potential of the cyanobacterial genus Moorea.</title>
        <authorList>
            <person name="Leao T."/>
            <person name="Castelao G."/>
            <person name="Korobeynikov A."/>
            <person name="Monroe E.A."/>
            <person name="Podell S."/>
            <person name="Glukhov E."/>
            <person name="Allen E."/>
            <person name="Gerwick W.H."/>
            <person name="Gerwick L."/>
        </authorList>
    </citation>
    <scope>NUCLEOTIDE SEQUENCE [LARGE SCALE GENOMIC DNA]</scope>
    <source>
        <strain evidence="1 2">PNG5-198</strain>
    </source>
</reference>